<evidence type="ECO:0000256" key="1">
    <source>
        <dbReference type="SAM" id="SignalP"/>
    </source>
</evidence>
<accession>A0A7V4XQV6</accession>
<keyword evidence="1" id="KW-0732">Signal</keyword>
<gene>
    <name evidence="2" type="ORF">ENW50_02420</name>
</gene>
<evidence type="ECO:0000313" key="2">
    <source>
        <dbReference type="EMBL" id="HGY93534.1"/>
    </source>
</evidence>
<feature type="chain" id="PRO_5031473069" evidence="1">
    <location>
        <begin position="23"/>
        <end position="535"/>
    </location>
</feature>
<dbReference type="AlphaFoldDB" id="A0A7V4XQV6"/>
<dbReference type="InterPro" id="IPR017802">
    <property type="entry name" value="VWFA-rel_acidobac-type"/>
</dbReference>
<proteinExistence type="predicted"/>
<protein>
    <submittedName>
        <fullName evidence="2">VWA domain-containing protein</fullName>
    </submittedName>
</protein>
<feature type="signal peptide" evidence="1">
    <location>
        <begin position="1"/>
        <end position="22"/>
    </location>
</feature>
<name>A0A7V4XQV6_9BACT</name>
<organism evidence="2">
    <name type="scientific">Acidobacterium capsulatum</name>
    <dbReference type="NCBI Taxonomy" id="33075"/>
    <lineage>
        <taxon>Bacteria</taxon>
        <taxon>Pseudomonadati</taxon>
        <taxon>Acidobacteriota</taxon>
        <taxon>Terriglobia</taxon>
        <taxon>Terriglobales</taxon>
        <taxon>Acidobacteriaceae</taxon>
        <taxon>Acidobacterium</taxon>
    </lineage>
</organism>
<dbReference type="NCBIfam" id="TIGR03436">
    <property type="entry name" value="acidobact_VWFA"/>
    <property type="match status" value="1"/>
</dbReference>
<reference evidence="2" key="1">
    <citation type="journal article" date="2020" name="mSystems">
        <title>Genome- and Community-Level Interaction Insights into Carbon Utilization and Element Cycling Functions of Hydrothermarchaeota in Hydrothermal Sediment.</title>
        <authorList>
            <person name="Zhou Z."/>
            <person name="Liu Y."/>
            <person name="Xu W."/>
            <person name="Pan J."/>
            <person name="Luo Z.H."/>
            <person name="Li M."/>
        </authorList>
    </citation>
    <scope>NUCLEOTIDE SEQUENCE [LARGE SCALE GENOMIC DNA]</scope>
    <source>
        <strain evidence="2">SpSt-855</strain>
    </source>
</reference>
<sequence>MPLRSALCAALVLLMPAISGHAQQQPAHQPFTLHTQVREVLTDVTVTDANGNPVKGLSQADFHIYDDDHPQTISSFTAHAGQDLAVTGSSSTPGIYSNRYLTHPPAAYNIVLIDNKDADLIDQLYLSEELIRLVKNLPAGEPLAIYSANGPRVVLMQNFTDSHALLLAAVHRAVPHFRDTDWYYDTDAATFAQLAGDLSQYPGRKNVLWFTAETNMHLFPGIGSSRNYGYLHPLYNTLESERIAIYPIDLRGLTVARGQPASALPSGQSGSRGVTNVDAGKVPAGSDLTPAANAGAYIDDIHVQHQLMLQAAEVTGGHAFINTNGLVKAARQVLDHSADYYTLVYTPNDIHHQDRWHHVRITVTNGYHLSYRHGYYVDDSGFSPSQKALLLAKKTSLPPPDAHSQPIIFQAHVQPATPAERSAMKTRIPGYARAYTVQYILPAADFTPSGTANSRVTVGTAAVVMNDAGLVLGHQMQKLQLQLNAAQLRKNPNGNFAVTQTLGLPKGHDHLYLAVWDTSTGRMGTLNIPLKVTRH</sequence>
<comment type="caution">
    <text evidence="2">The sequence shown here is derived from an EMBL/GenBank/DDBJ whole genome shotgun (WGS) entry which is preliminary data.</text>
</comment>
<dbReference type="EMBL" id="DTKL01000015">
    <property type="protein sequence ID" value="HGY93534.1"/>
    <property type="molecule type" value="Genomic_DNA"/>
</dbReference>